<proteinExistence type="predicted"/>
<evidence type="ECO:0008006" key="12">
    <source>
        <dbReference type="Google" id="ProtNLM"/>
    </source>
</evidence>
<evidence type="ECO:0000256" key="7">
    <source>
        <dbReference type="ARBA" id="ARBA00023049"/>
    </source>
</evidence>
<dbReference type="Gene3D" id="3.30.1380.10">
    <property type="match status" value="1"/>
</dbReference>
<dbReference type="PANTHER" id="PTHR43126">
    <property type="entry name" value="D-ALANYL-D-ALANINE DIPEPTIDASE"/>
    <property type="match status" value="1"/>
</dbReference>
<dbReference type="AlphaFoldDB" id="A0A1F4WJB8"/>
<dbReference type="InterPro" id="IPR000755">
    <property type="entry name" value="A_A_dipeptidase"/>
</dbReference>
<evidence type="ECO:0000256" key="6">
    <source>
        <dbReference type="ARBA" id="ARBA00022997"/>
    </source>
</evidence>
<dbReference type="GO" id="GO:0046872">
    <property type="term" value="F:metal ion binding"/>
    <property type="evidence" value="ECO:0007669"/>
    <property type="project" value="UniProtKB-KW"/>
</dbReference>
<evidence type="ECO:0000313" key="11">
    <source>
        <dbReference type="Proteomes" id="UP000179113"/>
    </source>
</evidence>
<reference evidence="10 11" key="1">
    <citation type="journal article" date="2016" name="Nat. Commun.">
        <title>Thousands of microbial genomes shed light on interconnected biogeochemical processes in an aquifer system.</title>
        <authorList>
            <person name="Anantharaman K."/>
            <person name="Brown C.T."/>
            <person name="Hug L.A."/>
            <person name="Sharon I."/>
            <person name="Castelle C.J."/>
            <person name="Probst A.J."/>
            <person name="Thomas B.C."/>
            <person name="Singh A."/>
            <person name="Wilkins M.J."/>
            <person name="Karaoz U."/>
            <person name="Brodie E.L."/>
            <person name="Williams K.H."/>
            <person name="Hubbard S.S."/>
            <person name="Banfield J.F."/>
        </authorList>
    </citation>
    <scope>NUCLEOTIDE SEQUENCE [LARGE SCALE GENOMIC DNA]</scope>
</reference>
<keyword evidence="3" id="KW-0479">Metal-binding</keyword>
<evidence type="ECO:0000256" key="9">
    <source>
        <dbReference type="SAM" id="MobiDB-lite"/>
    </source>
</evidence>
<dbReference type="PANTHER" id="PTHR43126:SF2">
    <property type="entry name" value="D-ALANYL-D-ALANINE DIPEPTIDASE"/>
    <property type="match status" value="1"/>
</dbReference>
<evidence type="ECO:0000256" key="3">
    <source>
        <dbReference type="ARBA" id="ARBA00022723"/>
    </source>
</evidence>
<organism evidence="10 11">
    <name type="scientific">candidate division WWE3 bacterium RIFOXYC1_FULL_39_7</name>
    <dbReference type="NCBI Taxonomy" id="1802643"/>
    <lineage>
        <taxon>Bacteria</taxon>
        <taxon>Katanobacteria</taxon>
    </lineage>
</organism>
<keyword evidence="8" id="KW-0961">Cell wall biogenesis/degradation</keyword>
<keyword evidence="5" id="KW-0862">Zinc</keyword>
<feature type="region of interest" description="Disordered" evidence="9">
    <location>
        <begin position="80"/>
        <end position="100"/>
    </location>
</feature>
<dbReference type="InterPro" id="IPR009045">
    <property type="entry name" value="Zn_M74/Hedgehog-like"/>
</dbReference>
<evidence type="ECO:0000256" key="1">
    <source>
        <dbReference type="ARBA" id="ARBA00001362"/>
    </source>
</evidence>
<comment type="catalytic activity">
    <reaction evidence="1">
        <text>D-alanyl-D-alanine + H2O = 2 D-alanine</text>
        <dbReference type="Rhea" id="RHEA:20661"/>
        <dbReference type="ChEBI" id="CHEBI:15377"/>
        <dbReference type="ChEBI" id="CHEBI:57416"/>
        <dbReference type="ChEBI" id="CHEBI:57822"/>
        <dbReference type="EC" id="3.4.13.22"/>
    </reaction>
</comment>
<sequence length="219" mass="25315">MPERLVPINTNHPKLRSLGICHRIEIEHPLLVRESISTKLIAAADQLPNHLQLQIDSAYRSRETQEKIFKAREKQLGKKKTSKLVFDPQKGVPPHSTGGAVDVTLTNKHGIEINLSAPFPKYYQEPQLRSKNISPEAQQLRLLLHNVMTAQEFAPHPNEFWHFSYGDQMWANHYHKNPLFSEVPKNNVPTYHSSIIHLVKLCKIIQMQMIKLGLRKRNY</sequence>
<dbReference type="Proteomes" id="UP000179113">
    <property type="component" value="Unassembled WGS sequence"/>
</dbReference>
<comment type="caution">
    <text evidence="10">The sequence shown here is derived from an EMBL/GenBank/DDBJ whole genome shotgun (WGS) entry which is preliminary data.</text>
</comment>
<evidence type="ECO:0000256" key="5">
    <source>
        <dbReference type="ARBA" id="ARBA00022833"/>
    </source>
</evidence>
<keyword evidence="7" id="KW-0482">Metalloprotease</keyword>
<dbReference type="GO" id="GO:0006508">
    <property type="term" value="P:proteolysis"/>
    <property type="evidence" value="ECO:0007669"/>
    <property type="project" value="UniProtKB-KW"/>
</dbReference>
<evidence type="ECO:0000256" key="4">
    <source>
        <dbReference type="ARBA" id="ARBA00022801"/>
    </source>
</evidence>
<accession>A0A1F4WJB8</accession>
<keyword evidence="6" id="KW-0224">Dipeptidase</keyword>
<keyword evidence="4" id="KW-0378">Hydrolase</keyword>
<dbReference type="SUPFAM" id="SSF55166">
    <property type="entry name" value="Hedgehog/DD-peptidase"/>
    <property type="match status" value="1"/>
</dbReference>
<evidence type="ECO:0000313" key="10">
    <source>
        <dbReference type="EMBL" id="OGC69544.1"/>
    </source>
</evidence>
<name>A0A1F4WJB8_UNCKA</name>
<dbReference type="GO" id="GO:0008237">
    <property type="term" value="F:metallopeptidase activity"/>
    <property type="evidence" value="ECO:0007669"/>
    <property type="project" value="UniProtKB-KW"/>
</dbReference>
<evidence type="ECO:0000256" key="2">
    <source>
        <dbReference type="ARBA" id="ARBA00022670"/>
    </source>
</evidence>
<dbReference type="GO" id="GO:0071555">
    <property type="term" value="P:cell wall organization"/>
    <property type="evidence" value="ECO:0007669"/>
    <property type="project" value="UniProtKB-KW"/>
</dbReference>
<dbReference type="Pfam" id="PF01427">
    <property type="entry name" value="Peptidase_M15"/>
    <property type="match status" value="1"/>
</dbReference>
<protein>
    <recommendedName>
        <fullName evidence="12">D-Ala-D-Ala dipeptidase</fullName>
    </recommendedName>
</protein>
<gene>
    <name evidence="10" type="ORF">A2415_05345</name>
</gene>
<dbReference type="EMBL" id="MEWA01000020">
    <property type="protein sequence ID" value="OGC69544.1"/>
    <property type="molecule type" value="Genomic_DNA"/>
</dbReference>
<evidence type="ECO:0000256" key="8">
    <source>
        <dbReference type="ARBA" id="ARBA00023316"/>
    </source>
</evidence>
<dbReference type="GO" id="GO:0160237">
    <property type="term" value="F:D-Ala-D-Ala dipeptidase activity"/>
    <property type="evidence" value="ECO:0007669"/>
    <property type="project" value="UniProtKB-EC"/>
</dbReference>
<keyword evidence="2" id="KW-0645">Protease</keyword>